<feature type="region of interest" description="Disordered" evidence="3">
    <location>
        <begin position="1"/>
        <end position="24"/>
    </location>
</feature>
<comment type="subcellular location">
    <subcellularLocation>
        <location evidence="1">Nucleus</location>
        <location evidence="1">Nucleolus</location>
    </subcellularLocation>
</comment>
<reference evidence="6 7" key="3">
    <citation type="journal article" date="2013" name="Genome Biol.">
        <title>Assembly of a phased diploid Candida albicans genome facilitates allele-specific measurements and provides a simple model for repeat and indel structure.</title>
        <authorList>
            <person name="Muzzey D."/>
            <person name="Schwartz K."/>
            <person name="Weissman J.S."/>
            <person name="Sherlock G."/>
        </authorList>
    </citation>
    <scope>NUCLEOTIDE SEQUENCE [LARGE SCALE GENOMIC DNA]</scope>
    <source>
        <strain evidence="7">SC5314 / ATCC MYA-2876</strain>
    </source>
</reference>
<dbReference type="Proteomes" id="UP000000559">
    <property type="component" value="Chromosome 3"/>
</dbReference>
<keyword evidence="2" id="KW-0539">Nucleus</keyword>
<evidence type="ECO:0000256" key="3">
    <source>
        <dbReference type="SAM" id="MobiDB-lite"/>
    </source>
</evidence>
<evidence type="ECO:0000313" key="7">
    <source>
        <dbReference type="Proteomes" id="UP000000559"/>
    </source>
</evidence>
<feature type="domain" description="Fcf2 pre-rRNA processing C-terminal" evidence="4">
    <location>
        <begin position="90"/>
        <end position="181"/>
    </location>
</feature>
<evidence type="ECO:0000313" key="5">
    <source>
        <dbReference type="CGD" id="CAL0000179596"/>
    </source>
</evidence>
<dbReference type="RefSeq" id="XP_710931.1">
    <property type="nucleotide sequence ID" value="XM_705839.1"/>
</dbReference>
<gene>
    <name evidence="6" type="ordered locus">CAALFM_C307800CA</name>
    <name evidence="5" type="ordered locus">orf19.6175</name>
</gene>
<proteinExistence type="predicted"/>
<organism evidence="6 7">
    <name type="scientific">Candida albicans (strain SC5314 / ATCC MYA-2876)</name>
    <name type="common">Yeast</name>
    <dbReference type="NCBI Taxonomy" id="237561"/>
    <lineage>
        <taxon>Eukaryota</taxon>
        <taxon>Fungi</taxon>
        <taxon>Dikarya</taxon>
        <taxon>Ascomycota</taxon>
        <taxon>Saccharomycotina</taxon>
        <taxon>Pichiomycetes</taxon>
        <taxon>Debaryomycetaceae</taxon>
        <taxon>Candida/Lodderomyces clade</taxon>
        <taxon>Candida</taxon>
    </lineage>
</organism>
<dbReference type="InParanoid" id="A0A1D8PL04"/>
<dbReference type="GO" id="GO:0005730">
    <property type="term" value="C:nucleolus"/>
    <property type="evidence" value="ECO:0000318"/>
    <property type="project" value="GO_Central"/>
</dbReference>
<dbReference type="PANTHER" id="PTHR21686">
    <property type="entry name" value="DEOXYNUCLEOTIDYLTRANSFERASE TERMINAL-INTERACTING PROTEIN 2"/>
    <property type="match status" value="1"/>
</dbReference>
<dbReference type="InterPro" id="IPR039883">
    <property type="entry name" value="Fcf2/DNTTIP2"/>
</dbReference>
<dbReference type="PANTHER" id="PTHR21686:SF12">
    <property type="entry name" value="DEOXYNUCLEOTIDYLTRANSFERASE TERMINAL-INTERACTING PROTEIN 2"/>
    <property type="match status" value="1"/>
</dbReference>
<dbReference type="AlphaFoldDB" id="A0A1D8PL04"/>
<sequence length="207" mass="24520">MTEIPTIIETSETESFSERAHVPDDTASLDDLFADLKKESRSLPTVKDFKSIEKSIQSLPRINANLETALQKKPIRIHDPVIPPKKKTTETSDERWFNMKQPEMTPEIKRDLQIIKQRSALDPKRHYKKDKWEIPKFFQMGTIIEGNTEFYSSRLKRKERGKTMVEELLHDDTTKKYFKRKYHEIQQTKTSGRKGFYKKVKNARKKY</sequence>
<dbReference type="InterPro" id="IPR014810">
    <property type="entry name" value="Fcf2_C"/>
</dbReference>
<dbReference type="SMR" id="A0A1D8PL04"/>
<dbReference type="eggNOG" id="KOG3100">
    <property type="taxonomic scope" value="Eukaryota"/>
</dbReference>
<dbReference type="STRING" id="237561.A0A1D8PL04"/>
<dbReference type="FunCoup" id="A0A1D8PL04">
    <property type="interactions" value="391"/>
</dbReference>
<reference evidence="6 7" key="2">
    <citation type="journal article" date="2007" name="Genome Biol.">
        <title>Assembly of the Candida albicans genome into sixteen supercontigs aligned on the eight chromosomes.</title>
        <authorList>
            <person name="van het Hoog M."/>
            <person name="Rast T.J."/>
            <person name="Martchenko M."/>
            <person name="Grindle S."/>
            <person name="Dignard D."/>
            <person name="Hogues H."/>
            <person name="Cuomo C."/>
            <person name="Berriman M."/>
            <person name="Scherer S."/>
            <person name="Magee B.B."/>
            <person name="Whiteway M."/>
            <person name="Chibana H."/>
            <person name="Nantel A."/>
            <person name="Magee P.T."/>
        </authorList>
    </citation>
    <scope>GENOME REANNOTATION</scope>
    <source>
        <strain evidence="7">SC5314 / ATCC MYA-2876</strain>
    </source>
</reference>
<evidence type="ECO:0000256" key="2">
    <source>
        <dbReference type="ARBA" id="ARBA00023242"/>
    </source>
</evidence>
<dbReference type="GO" id="GO:0000480">
    <property type="term" value="P:endonucleolytic cleavage in 5'-ETS of tricistronic rRNA transcript (SSU-rRNA, 5.8S rRNA, LSU-rRNA)"/>
    <property type="evidence" value="ECO:0007669"/>
    <property type="project" value="EnsemblFungi"/>
</dbReference>
<evidence type="ECO:0000259" key="4">
    <source>
        <dbReference type="Pfam" id="PF08698"/>
    </source>
</evidence>
<dbReference type="GO" id="GO:0006396">
    <property type="term" value="P:RNA processing"/>
    <property type="evidence" value="ECO:0000318"/>
    <property type="project" value="GO_Central"/>
</dbReference>
<dbReference type="Pfam" id="PF08698">
    <property type="entry name" value="Fcf2"/>
    <property type="match status" value="1"/>
</dbReference>
<accession>A0A1D8PL04</accession>
<feature type="compositionally biased region" description="Low complexity" evidence="3">
    <location>
        <begin position="1"/>
        <end position="14"/>
    </location>
</feature>
<dbReference type="EMBL" id="CP017625">
    <property type="protein sequence ID" value="AOW28778.1"/>
    <property type="molecule type" value="Genomic_DNA"/>
</dbReference>
<dbReference type="VEuPathDB" id="FungiDB:C3_07800C_A"/>
<dbReference type="OMA" id="RWFNMKQ"/>
<name>A0A1D8PL04_CANAL</name>
<dbReference type="KEGG" id="cal:CAALFM_C307800CA"/>
<dbReference type="GO" id="GO:0000447">
    <property type="term" value="P:endonucleolytic cleavage in ITS1 to separate SSU-rRNA from 5.8S rRNA and LSU-rRNA from tricistronic rRNA transcript (SSU-rRNA, 5.8S rRNA, LSU-rRNA)"/>
    <property type="evidence" value="ECO:0007669"/>
    <property type="project" value="EnsemblFungi"/>
</dbReference>
<reference evidence="6 7" key="1">
    <citation type="journal article" date="2004" name="Proc. Natl. Acad. Sci. U.S.A.">
        <title>The diploid genome sequence of Candida albicans.</title>
        <authorList>
            <person name="Jones T."/>
            <person name="Federspiel N.A."/>
            <person name="Chibana H."/>
            <person name="Dungan J."/>
            <person name="Kalman S."/>
            <person name="Magee B.B."/>
            <person name="Newport G."/>
            <person name="Thorstenson Y.R."/>
            <person name="Agabian N."/>
            <person name="Magee P.T."/>
            <person name="Davis R.W."/>
            <person name="Scherer S."/>
        </authorList>
    </citation>
    <scope>NUCLEOTIDE SEQUENCE [LARGE SCALE GENOMIC DNA]</scope>
    <source>
        <strain evidence="7">SC5314 / ATCC MYA-2876</strain>
    </source>
</reference>
<dbReference type="CGD" id="CAL0000179596">
    <property type="gene designation" value="orf19.6175"/>
</dbReference>
<evidence type="ECO:0000256" key="1">
    <source>
        <dbReference type="ARBA" id="ARBA00004604"/>
    </source>
</evidence>
<protein>
    <recommendedName>
        <fullName evidence="4">Fcf2 pre-rRNA processing C-terminal domain-containing protein</fullName>
    </recommendedName>
</protein>
<dbReference type="GeneID" id="3647461"/>
<evidence type="ECO:0000313" key="6">
    <source>
        <dbReference type="EMBL" id="AOW28778.1"/>
    </source>
</evidence>
<keyword evidence="7" id="KW-1185">Reference proteome</keyword>
<dbReference type="GO" id="GO:0000472">
    <property type="term" value="P:endonucleolytic cleavage to generate mature 5'-end of SSU-rRNA from (SSU-rRNA, 5.8S rRNA, LSU-rRNA)"/>
    <property type="evidence" value="ECO:0007669"/>
    <property type="project" value="EnsemblFungi"/>
</dbReference>
<dbReference type="OrthoDB" id="427886at2759"/>